<evidence type="ECO:0000313" key="1">
    <source>
        <dbReference type="EMBL" id="KAF5394892.1"/>
    </source>
</evidence>
<dbReference type="EMBL" id="LUCH01017548">
    <property type="protein sequence ID" value="KAF5394892.1"/>
    <property type="molecule type" value="Genomic_DNA"/>
</dbReference>
<reference evidence="1" key="1">
    <citation type="submission" date="2019-05" db="EMBL/GenBank/DDBJ databases">
        <title>Annotation for the trematode Paragonimus heterotremus.</title>
        <authorList>
            <person name="Choi Y.-J."/>
        </authorList>
    </citation>
    <scope>NUCLEOTIDE SEQUENCE</scope>
    <source>
        <strain evidence="1">LC</strain>
    </source>
</reference>
<organism evidence="1 2">
    <name type="scientific">Paragonimus heterotremus</name>
    <dbReference type="NCBI Taxonomy" id="100268"/>
    <lineage>
        <taxon>Eukaryota</taxon>
        <taxon>Metazoa</taxon>
        <taxon>Spiralia</taxon>
        <taxon>Lophotrochozoa</taxon>
        <taxon>Platyhelminthes</taxon>
        <taxon>Trematoda</taxon>
        <taxon>Digenea</taxon>
        <taxon>Plagiorchiida</taxon>
        <taxon>Troglotremata</taxon>
        <taxon>Troglotrematidae</taxon>
        <taxon>Paragonimus</taxon>
    </lineage>
</organism>
<comment type="caution">
    <text evidence="1">The sequence shown here is derived from an EMBL/GenBank/DDBJ whole genome shotgun (WGS) entry which is preliminary data.</text>
</comment>
<proteinExistence type="predicted"/>
<accession>A0A8J4SK82</accession>
<sequence>VPISSDPVLFTSPTDVCSLQLSDVSKLKLPADTDEVGQALLITGPDVTREEFLIWHTLFCALGLNCYHTWDVESSSDQVSWSKLYNNCLVICPRYSPLKVSTNELTDLFECDTLSECIQEDVEYSNTKKKLSHSNNQKGANDSAFLAVVQLREAEKLPFVEPSSSEYSNSFDFTILDKLTALGANNGNSQRKHSTRKGKKYSLEDSGRGLLSCARVWAIQGDGEFGLPETSVGGTIRFEQKYESQKLSNSDLSHKNIMFRPPVKAEIFCPWSQVFLILLSLLPTRDRSRLILNRPLCPVFHSPWGEPLSISYLAALSLQPYLESELRLLPSEKKKKLRFELVCADLGEHAESYQNELPICWATVLHYQRCLRSNSLRSIRQRTEAAYKAMIKRFKTALTDVQFQTFKTQAHYRVNNAQRHLEFSQLIDHGLGLAPNHIRLWEHSLNVCFSELPAAELWRQLTILNKCD</sequence>
<keyword evidence="2" id="KW-1185">Reference proteome</keyword>
<evidence type="ECO:0000313" key="2">
    <source>
        <dbReference type="Proteomes" id="UP000748531"/>
    </source>
</evidence>
<name>A0A8J4SK82_9TREM</name>
<dbReference type="AlphaFoldDB" id="A0A8J4SK82"/>
<feature type="non-terminal residue" evidence="1">
    <location>
        <position position="1"/>
    </location>
</feature>
<gene>
    <name evidence="1" type="ORF">PHET_09728</name>
</gene>
<dbReference type="Proteomes" id="UP000748531">
    <property type="component" value="Unassembled WGS sequence"/>
</dbReference>
<protein>
    <submittedName>
        <fullName evidence="1">Uncharacterized protein</fullName>
    </submittedName>
</protein>
<dbReference type="OrthoDB" id="6254245at2759"/>